<keyword evidence="6 10" id="KW-0648">Protein biosynthesis</keyword>
<evidence type="ECO:0000313" key="13">
    <source>
        <dbReference type="Proteomes" id="UP001192346"/>
    </source>
</evidence>
<dbReference type="Gene3D" id="3.40.50.620">
    <property type="entry name" value="HUPs"/>
    <property type="match status" value="1"/>
</dbReference>
<dbReference type="Pfam" id="PF00750">
    <property type="entry name" value="tRNA-synt_1d"/>
    <property type="match status" value="1"/>
</dbReference>
<dbReference type="PRINTS" id="PR01038">
    <property type="entry name" value="TRNASYNTHARG"/>
</dbReference>
<dbReference type="Proteomes" id="UP001192346">
    <property type="component" value="Unassembled WGS sequence"/>
</dbReference>
<dbReference type="RefSeq" id="WP_138107781.1">
    <property type="nucleotide sequence ID" value="NZ_VBRA02000003.1"/>
</dbReference>
<organism evidence="12 13">
    <name type="scientific">Texas Phoenix palm phytoplasma</name>
    <dbReference type="NCBI Taxonomy" id="176709"/>
    <lineage>
        <taxon>Bacteria</taxon>
        <taxon>Bacillati</taxon>
        <taxon>Mycoplasmatota</taxon>
        <taxon>Mollicutes</taxon>
        <taxon>Acholeplasmatales</taxon>
        <taxon>Acholeplasmataceae</taxon>
        <taxon>Candidatus Phytoplasma</taxon>
        <taxon>16SrIV (Coconut lethal yellows group)</taxon>
    </lineage>
</organism>
<evidence type="ECO:0000256" key="6">
    <source>
        <dbReference type="ARBA" id="ARBA00022917"/>
    </source>
</evidence>
<dbReference type="InterPro" id="IPR036695">
    <property type="entry name" value="Arg-tRNA-synth_N_sf"/>
</dbReference>
<keyword evidence="13" id="KW-1185">Reference proteome</keyword>
<reference evidence="12" key="1">
    <citation type="submission" date="2019-10" db="EMBL/GenBank/DDBJ databases">
        <title>Whole Genome Sequencing and Characterization of Texas Phoenix Palm Decline Phytoplasma Belongs to Lethal Yellowing (16SrIV) Group.</title>
        <authorList>
            <person name="Bao M."/>
        </authorList>
    </citation>
    <scope>NUCLEOTIDE SEQUENCE [LARGE SCALE GENOMIC DNA]</scope>
    <source>
        <strain evidence="12">ACPD</strain>
    </source>
</reference>
<sequence>MYFEIIQEKIKRILESKYDINISLRQNRKDDSFDLCLPLFPYKNKFKISFLQIFEKLKKEIVSLKEIEDIFFINGFLNIKLKKKNINKEILMNVLKLNSNYGQKKENNKVIILDYSSPNIAKNFSIGHLRSTVIGNALKNIYKKLGFRTISINHLGDWGTQFGKMILAYQKWGKKEELIINPIDQLQKLYIRFHEEAMKNDFLNQEARKVFNELENQENDVIKLWKWFKDISLIEFQKIYNLLGINFDYYIGESFFHNKAIELLKHLKKQNLLILDKKAYIFPLGNDCVPALIQKENGSTLYLTRDIACAIYRYEKFNFHKCLYVVGNEQKLHYQQMKKILSKMGFNFKLEHINFGLVLAQNIKISTRTNNDYKLIDIIEKASCQIQDKIIQKNPNLKNLKEISNKIAIGAIVFNDLKNDRHLDIEFNLKQMLQLEGHTGPYLQYTVVRLESIFKKNPISLNKINSLIWDNISIYFQKSSYFVLIKMIDQFDDILEKSKIKNMPSILARFLIILAKKVNQFYSKNKILAENENLKYSNLILIKSVVIVLKEGLNILGIPILEKM</sequence>
<keyword evidence="7 10" id="KW-0030">Aminoacyl-tRNA synthetase</keyword>
<comment type="catalytic activity">
    <reaction evidence="8">
        <text>tRNA(Arg) + L-arginine + ATP = L-arginyl-tRNA(Arg) + AMP + diphosphate</text>
        <dbReference type="Rhea" id="RHEA:20301"/>
        <dbReference type="Rhea" id="RHEA-COMP:9658"/>
        <dbReference type="Rhea" id="RHEA-COMP:9673"/>
        <dbReference type="ChEBI" id="CHEBI:30616"/>
        <dbReference type="ChEBI" id="CHEBI:32682"/>
        <dbReference type="ChEBI" id="CHEBI:33019"/>
        <dbReference type="ChEBI" id="CHEBI:78442"/>
        <dbReference type="ChEBI" id="CHEBI:78513"/>
        <dbReference type="ChEBI" id="CHEBI:456215"/>
        <dbReference type="EC" id="6.1.1.19"/>
    </reaction>
</comment>
<evidence type="ECO:0000256" key="4">
    <source>
        <dbReference type="ARBA" id="ARBA00022741"/>
    </source>
</evidence>
<evidence type="ECO:0000313" key="12">
    <source>
        <dbReference type="EMBL" id="MBP3059212.1"/>
    </source>
</evidence>
<evidence type="ECO:0000256" key="9">
    <source>
        <dbReference type="NCBIfam" id="TIGR00456"/>
    </source>
</evidence>
<keyword evidence="3 10" id="KW-0436">Ligase</keyword>
<dbReference type="InterPro" id="IPR009080">
    <property type="entry name" value="tRNAsynth_Ia_anticodon-bd"/>
</dbReference>
<dbReference type="InterPro" id="IPR014729">
    <property type="entry name" value="Rossmann-like_a/b/a_fold"/>
</dbReference>
<dbReference type="Pfam" id="PF05746">
    <property type="entry name" value="DALR_1"/>
    <property type="match status" value="1"/>
</dbReference>
<dbReference type="SMART" id="SM00836">
    <property type="entry name" value="DALR_1"/>
    <property type="match status" value="1"/>
</dbReference>
<dbReference type="SUPFAM" id="SSF52374">
    <property type="entry name" value="Nucleotidylyl transferase"/>
    <property type="match status" value="1"/>
</dbReference>
<dbReference type="NCBIfam" id="TIGR00456">
    <property type="entry name" value="argS"/>
    <property type="match status" value="1"/>
</dbReference>
<dbReference type="InterPro" id="IPR008909">
    <property type="entry name" value="DALR_anticod-bd"/>
</dbReference>
<dbReference type="PANTHER" id="PTHR11956">
    <property type="entry name" value="ARGINYL-TRNA SYNTHETASE"/>
    <property type="match status" value="1"/>
</dbReference>
<dbReference type="PANTHER" id="PTHR11956:SF5">
    <property type="entry name" value="ARGININE--TRNA LIGASE, CYTOPLASMIC"/>
    <property type="match status" value="1"/>
</dbReference>
<protein>
    <recommendedName>
        <fullName evidence="2 9">Arginine--tRNA ligase</fullName>
        <ecNumber evidence="2 9">6.1.1.19</ecNumber>
    </recommendedName>
</protein>
<name>A0ABS5BI02_9MOLU</name>
<evidence type="ECO:0000259" key="11">
    <source>
        <dbReference type="SMART" id="SM00836"/>
    </source>
</evidence>
<comment type="caution">
    <text evidence="12">The sequence shown here is derived from an EMBL/GenBank/DDBJ whole genome shotgun (WGS) entry which is preliminary data.</text>
</comment>
<comment type="similarity">
    <text evidence="1 10">Belongs to the class-I aminoacyl-tRNA synthetase family.</text>
</comment>
<evidence type="ECO:0000256" key="5">
    <source>
        <dbReference type="ARBA" id="ARBA00022840"/>
    </source>
</evidence>
<dbReference type="GO" id="GO:0004814">
    <property type="term" value="F:arginine-tRNA ligase activity"/>
    <property type="evidence" value="ECO:0007669"/>
    <property type="project" value="UniProtKB-EC"/>
</dbReference>
<gene>
    <name evidence="12" type="primary">argS</name>
    <name evidence="12" type="ORF">FEF22_000200</name>
</gene>
<dbReference type="EMBL" id="VBRA02000003">
    <property type="protein sequence ID" value="MBP3059212.1"/>
    <property type="molecule type" value="Genomic_DNA"/>
</dbReference>
<proteinExistence type="inferred from homology"/>
<accession>A0ABS5BI02</accession>
<dbReference type="InterPro" id="IPR035684">
    <property type="entry name" value="ArgRS_core"/>
</dbReference>
<evidence type="ECO:0000256" key="10">
    <source>
        <dbReference type="RuleBase" id="RU363038"/>
    </source>
</evidence>
<evidence type="ECO:0000256" key="7">
    <source>
        <dbReference type="ARBA" id="ARBA00023146"/>
    </source>
</evidence>
<evidence type="ECO:0000256" key="8">
    <source>
        <dbReference type="ARBA" id="ARBA00049339"/>
    </source>
</evidence>
<dbReference type="SUPFAM" id="SSF47323">
    <property type="entry name" value="Anticodon-binding domain of a subclass of class I aminoacyl-tRNA synthetases"/>
    <property type="match status" value="1"/>
</dbReference>
<evidence type="ECO:0000256" key="3">
    <source>
        <dbReference type="ARBA" id="ARBA00022598"/>
    </source>
</evidence>
<evidence type="ECO:0000256" key="1">
    <source>
        <dbReference type="ARBA" id="ARBA00005594"/>
    </source>
</evidence>
<dbReference type="SUPFAM" id="SSF55190">
    <property type="entry name" value="Arginyl-tRNA synthetase (ArgRS), N-terminal 'additional' domain"/>
    <property type="match status" value="1"/>
</dbReference>
<dbReference type="EC" id="6.1.1.19" evidence="2 9"/>
<keyword evidence="5 10" id="KW-0067">ATP-binding</keyword>
<feature type="domain" description="DALR anticodon binding" evidence="11">
    <location>
        <begin position="443"/>
        <end position="564"/>
    </location>
</feature>
<dbReference type="Gene3D" id="1.10.730.10">
    <property type="entry name" value="Isoleucyl-tRNA Synthetase, Domain 1"/>
    <property type="match status" value="1"/>
</dbReference>
<evidence type="ECO:0000256" key="2">
    <source>
        <dbReference type="ARBA" id="ARBA00012837"/>
    </source>
</evidence>
<dbReference type="Gene3D" id="3.30.1360.70">
    <property type="entry name" value="Arginyl tRNA synthetase N-terminal domain"/>
    <property type="match status" value="1"/>
</dbReference>
<keyword evidence="4 10" id="KW-0547">Nucleotide-binding</keyword>
<dbReference type="InterPro" id="IPR001278">
    <property type="entry name" value="Arg-tRNA-ligase"/>
</dbReference>